<dbReference type="InterPro" id="IPR010869">
    <property type="entry name" value="DUF1501"/>
</dbReference>
<dbReference type="InterPro" id="IPR017850">
    <property type="entry name" value="Alkaline_phosphatase_core_sf"/>
</dbReference>
<accession>A0A1T4YXA9</accession>
<dbReference type="Proteomes" id="UP000190774">
    <property type="component" value="Unassembled WGS sequence"/>
</dbReference>
<dbReference type="OrthoDB" id="238140at2"/>
<reference evidence="2" key="1">
    <citation type="submission" date="2017-02" db="EMBL/GenBank/DDBJ databases">
        <authorList>
            <person name="Varghese N."/>
            <person name="Submissions S."/>
        </authorList>
    </citation>
    <scope>NUCLEOTIDE SEQUENCE [LARGE SCALE GENOMIC DNA]</scope>
    <source>
        <strain evidence="2">ATCC 700200</strain>
    </source>
</reference>
<evidence type="ECO:0000313" key="1">
    <source>
        <dbReference type="EMBL" id="SKB06430.1"/>
    </source>
</evidence>
<dbReference type="EMBL" id="FUYE01000020">
    <property type="protein sequence ID" value="SKB06430.1"/>
    <property type="molecule type" value="Genomic_DNA"/>
</dbReference>
<dbReference type="AlphaFoldDB" id="A0A1T4YXA9"/>
<dbReference type="PANTHER" id="PTHR43737:SF1">
    <property type="entry name" value="DUF1501 DOMAIN-CONTAINING PROTEIN"/>
    <property type="match status" value="1"/>
</dbReference>
<dbReference type="PROSITE" id="PS51318">
    <property type="entry name" value="TAT"/>
    <property type="match status" value="1"/>
</dbReference>
<dbReference type="STRING" id="48467.SAMN02745166_04474"/>
<keyword evidence="2" id="KW-1185">Reference proteome</keyword>
<evidence type="ECO:0000313" key="2">
    <source>
        <dbReference type="Proteomes" id="UP000190774"/>
    </source>
</evidence>
<dbReference type="PANTHER" id="PTHR43737">
    <property type="entry name" value="BLL7424 PROTEIN"/>
    <property type="match status" value="1"/>
</dbReference>
<organism evidence="1 2">
    <name type="scientific">Prosthecobacter debontii</name>
    <dbReference type="NCBI Taxonomy" id="48467"/>
    <lineage>
        <taxon>Bacteria</taxon>
        <taxon>Pseudomonadati</taxon>
        <taxon>Verrucomicrobiota</taxon>
        <taxon>Verrucomicrobiia</taxon>
        <taxon>Verrucomicrobiales</taxon>
        <taxon>Verrucomicrobiaceae</taxon>
        <taxon>Prosthecobacter</taxon>
    </lineage>
</organism>
<protein>
    <submittedName>
        <fullName evidence="1">Uncharacterized conserved protein, DUF1501 family</fullName>
    </submittedName>
</protein>
<sequence length="442" mass="47935">MKYNCNGLGRRDFLQTGFAALGGIAFSDILALRAQAAQARGKLSPDQINCILVWLDGGPSHYETFDPKPEAPKEIRGEFKSIPTCVPGVHFSETLPRLAKSFNKFTVVRSICHKDPNHGGGNHYLMTGSPTPVPVGCGAFVSFHPSFGSMVSHERGIRGGLPAYMSLPAASRSGGPNFLGAQHAPFVIGGDPNSKSFRVRDVAIPQEISEGRAMSRNRLRASLDNLKRITDKAAEDPTVGFDQFYQQGLELVTSPTAQAAFDLSKESEATRKLYGENDFGQRLLLARRLAEVGVSFTVAYWGGWDHHRDIFKTFKGGFADKLDQGLNGLITDLDQRGMLDNTLVICLGEFGRTPKVNKDSGRDHWPGAMSVLMAGAGIPGGQVVGATDPKGYYAAENIYSPEDFAVSLYTKLGIDPHQVLHTNTGRPLQLVNGGKLIKELFV</sequence>
<proteinExistence type="predicted"/>
<name>A0A1T4YXA9_9BACT</name>
<gene>
    <name evidence="1" type="ORF">SAMN02745166_04474</name>
</gene>
<dbReference type="Pfam" id="PF07394">
    <property type="entry name" value="DUF1501"/>
    <property type="match status" value="1"/>
</dbReference>
<dbReference type="SUPFAM" id="SSF53649">
    <property type="entry name" value="Alkaline phosphatase-like"/>
    <property type="match status" value="1"/>
</dbReference>
<dbReference type="RefSeq" id="WP_078815604.1">
    <property type="nucleotide sequence ID" value="NZ_FUYE01000020.1"/>
</dbReference>
<dbReference type="InterPro" id="IPR006311">
    <property type="entry name" value="TAT_signal"/>
</dbReference>